<organism evidence="19 20">
    <name type="scientific">Austropuccinia psidii MF-1</name>
    <dbReference type="NCBI Taxonomy" id="1389203"/>
    <lineage>
        <taxon>Eukaryota</taxon>
        <taxon>Fungi</taxon>
        <taxon>Dikarya</taxon>
        <taxon>Basidiomycota</taxon>
        <taxon>Pucciniomycotina</taxon>
        <taxon>Pucciniomycetes</taxon>
        <taxon>Pucciniales</taxon>
        <taxon>Sphaerophragmiaceae</taxon>
        <taxon>Austropuccinia</taxon>
    </lineage>
</organism>
<evidence type="ECO:0000256" key="12">
    <source>
        <dbReference type="ARBA" id="ARBA00022908"/>
    </source>
</evidence>
<evidence type="ECO:0000259" key="18">
    <source>
        <dbReference type="Pfam" id="PF25597"/>
    </source>
</evidence>
<dbReference type="InterPro" id="IPR057670">
    <property type="entry name" value="SH3_retrovirus"/>
</dbReference>
<dbReference type="SUPFAM" id="SSF53098">
    <property type="entry name" value="Ribonuclease H-like"/>
    <property type="match status" value="1"/>
</dbReference>
<dbReference type="Pfam" id="PF22936">
    <property type="entry name" value="Pol_BBD"/>
    <property type="match status" value="1"/>
</dbReference>
<feature type="domain" description="Retroviral polymerase SH3-like" evidence="18">
    <location>
        <begin position="316"/>
        <end position="378"/>
    </location>
</feature>
<dbReference type="InterPro" id="IPR054722">
    <property type="entry name" value="PolX-like_BBD"/>
</dbReference>
<dbReference type="GO" id="GO:0046872">
    <property type="term" value="F:metal ion binding"/>
    <property type="evidence" value="ECO:0007669"/>
    <property type="project" value="UniProtKB-KW"/>
</dbReference>
<keyword evidence="15" id="KW-0917">Virion maturation</keyword>
<evidence type="ECO:0000256" key="15">
    <source>
        <dbReference type="ARBA" id="ARBA00023113"/>
    </source>
</evidence>
<dbReference type="GO" id="GO:0003964">
    <property type="term" value="F:RNA-directed DNA polymerase activity"/>
    <property type="evidence" value="ECO:0007669"/>
    <property type="project" value="UniProtKB-KW"/>
</dbReference>
<dbReference type="OrthoDB" id="6776856at2759"/>
<keyword evidence="13" id="KW-0695">RNA-directed DNA polymerase</keyword>
<evidence type="ECO:0000256" key="6">
    <source>
        <dbReference type="ARBA" id="ARBA00022723"/>
    </source>
</evidence>
<dbReference type="Pfam" id="PF25597">
    <property type="entry name" value="SH3_retrovirus"/>
    <property type="match status" value="1"/>
</dbReference>
<protein>
    <recommendedName>
        <fullName evidence="21">Integrase catalytic domain-containing protein</fullName>
    </recommendedName>
</protein>
<dbReference type="GO" id="GO:0008233">
    <property type="term" value="F:peptidase activity"/>
    <property type="evidence" value="ECO:0007669"/>
    <property type="project" value="UniProtKB-KW"/>
</dbReference>
<evidence type="ECO:0000256" key="10">
    <source>
        <dbReference type="ARBA" id="ARBA00022840"/>
    </source>
</evidence>
<evidence type="ECO:0000256" key="16">
    <source>
        <dbReference type="ARBA" id="ARBA00023172"/>
    </source>
</evidence>
<keyword evidence="8" id="KW-0255">Endonuclease</keyword>
<name>A0A9Q3GV62_9BASI</name>
<evidence type="ECO:0000313" key="19">
    <source>
        <dbReference type="EMBL" id="MBW0480159.1"/>
    </source>
</evidence>
<keyword evidence="9" id="KW-0378">Hydrolase</keyword>
<evidence type="ECO:0000256" key="7">
    <source>
        <dbReference type="ARBA" id="ARBA00022741"/>
    </source>
</evidence>
<dbReference type="InterPro" id="IPR036397">
    <property type="entry name" value="RNaseH_sf"/>
</dbReference>
<keyword evidence="3" id="KW-0645">Protease</keyword>
<keyword evidence="4" id="KW-0548">Nucleotidyltransferase</keyword>
<keyword evidence="11" id="KW-0460">Magnesium</keyword>
<evidence type="ECO:0000256" key="3">
    <source>
        <dbReference type="ARBA" id="ARBA00022670"/>
    </source>
</evidence>
<evidence type="ECO:0000256" key="11">
    <source>
        <dbReference type="ARBA" id="ARBA00022842"/>
    </source>
</evidence>
<comment type="function">
    <text evidence="1">The aspartyl protease (PR) mediates the proteolytic cleavages of the Gag and Gag-Pol polyproteins after assembly of the VLP.</text>
</comment>
<gene>
    <name evidence="19" type="ORF">O181_019874</name>
</gene>
<keyword evidence="2" id="KW-1188">Viral release from host cell</keyword>
<evidence type="ECO:0008006" key="21">
    <source>
        <dbReference type="Google" id="ProtNLM"/>
    </source>
</evidence>
<dbReference type="PANTHER" id="PTHR42648:SF11">
    <property type="entry name" value="TRANSPOSON TY4-P GAG-POL POLYPROTEIN"/>
    <property type="match status" value="1"/>
</dbReference>
<evidence type="ECO:0000256" key="14">
    <source>
        <dbReference type="ARBA" id="ARBA00022932"/>
    </source>
</evidence>
<accession>A0A9Q3GV62</accession>
<dbReference type="GO" id="GO:0005524">
    <property type="term" value="F:ATP binding"/>
    <property type="evidence" value="ECO:0007669"/>
    <property type="project" value="UniProtKB-KW"/>
</dbReference>
<dbReference type="AlphaFoldDB" id="A0A9Q3GV62"/>
<keyword evidence="10" id="KW-0067">ATP-binding</keyword>
<dbReference type="EMBL" id="AVOT02005859">
    <property type="protein sequence ID" value="MBW0480159.1"/>
    <property type="molecule type" value="Genomic_DNA"/>
</dbReference>
<evidence type="ECO:0000256" key="1">
    <source>
        <dbReference type="ARBA" id="ARBA00002180"/>
    </source>
</evidence>
<evidence type="ECO:0000256" key="9">
    <source>
        <dbReference type="ARBA" id="ARBA00022801"/>
    </source>
</evidence>
<dbReference type="InterPro" id="IPR012337">
    <property type="entry name" value="RNaseH-like_sf"/>
</dbReference>
<evidence type="ECO:0000256" key="13">
    <source>
        <dbReference type="ARBA" id="ARBA00022918"/>
    </source>
</evidence>
<dbReference type="PANTHER" id="PTHR42648">
    <property type="entry name" value="TRANSPOSASE, PUTATIVE-RELATED"/>
    <property type="match status" value="1"/>
</dbReference>
<evidence type="ECO:0000256" key="8">
    <source>
        <dbReference type="ARBA" id="ARBA00022759"/>
    </source>
</evidence>
<evidence type="ECO:0000256" key="5">
    <source>
        <dbReference type="ARBA" id="ARBA00022722"/>
    </source>
</evidence>
<dbReference type="GO" id="GO:0006508">
    <property type="term" value="P:proteolysis"/>
    <property type="evidence" value="ECO:0007669"/>
    <property type="project" value="UniProtKB-KW"/>
</dbReference>
<comment type="caution">
    <text evidence="19">The sequence shown here is derived from an EMBL/GenBank/DDBJ whole genome shotgun (WGS) entry which is preliminary data.</text>
</comment>
<evidence type="ECO:0000313" key="20">
    <source>
        <dbReference type="Proteomes" id="UP000765509"/>
    </source>
</evidence>
<keyword evidence="14" id="KW-0239">DNA-directed DNA polymerase</keyword>
<dbReference type="GO" id="GO:0003676">
    <property type="term" value="F:nucleic acid binding"/>
    <property type="evidence" value="ECO:0007669"/>
    <property type="project" value="InterPro"/>
</dbReference>
<dbReference type="GO" id="GO:0015074">
    <property type="term" value="P:DNA integration"/>
    <property type="evidence" value="ECO:0007669"/>
    <property type="project" value="UniProtKB-KW"/>
</dbReference>
<evidence type="ECO:0000259" key="17">
    <source>
        <dbReference type="Pfam" id="PF22936"/>
    </source>
</evidence>
<keyword evidence="16" id="KW-0233">DNA recombination</keyword>
<evidence type="ECO:0000256" key="2">
    <source>
        <dbReference type="ARBA" id="ARBA00022612"/>
    </source>
</evidence>
<dbReference type="Proteomes" id="UP000765509">
    <property type="component" value="Unassembled WGS sequence"/>
</dbReference>
<proteinExistence type="predicted"/>
<reference evidence="19" key="1">
    <citation type="submission" date="2021-03" db="EMBL/GenBank/DDBJ databases">
        <title>Draft genome sequence of rust myrtle Austropuccinia psidii MF-1, a brazilian biotype.</title>
        <authorList>
            <person name="Quecine M.C."/>
            <person name="Pachon D.M.R."/>
            <person name="Bonatelli M.L."/>
            <person name="Correr F.H."/>
            <person name="Franceschini L.M."/>
            <person name="Leite T.F."/>
            <person name="Margarido G.R.A."/>
            <person name="Almeida C.A."/>
            <person name="Ferrarezi J.A."/>
            <person name="Labate C.A."/>
        </authorList>
    </citation>
    <scope>NUCLEOTIDE SEQUENCE</scope>
    <source>
        <strain evidence="19">MF-1</strain>
    </source>
</reference>
<keyword evidence="20" id="KW-1185">Reference proteome</keyword>
<keyword evidence="7" id="KW-0547">Nucleotide-binding</keyword>
<keyword evidence="12" id="KW-0229">DNA integration</keyword>
<dbReference type="InterPro" id="IPR039537">
    <property type="entry name" value="Retrotran_Ty1/copia-like"/>
</dbReference>
<keyword evidence="14" id="KW-0808">Transferase</keyword>
<dbReference type="GO" id="GO:0006310">
    <property type="term" value="P:DNA recombination"/>
    <property type="evidence" value="ECO:0007669"/>
    <property type="project" value="UniProtKB-KW"/>
</dbReference>
<dbReference type="GO" id="GO:0004519">
    <property type="term" value="F:endonuclease activity"/>
    <property type="evidence" value="ECO:0007669"/>
    <property type="project" value="UniProtKB-KW"/>
</dbReference>
<keyword evidence="5" id="KW-0540">Nuclease</keyword>
<dbReference type="GO" id="GO:0003887">
    <property type="term" value="F:DNA-directed DNA polymerase activity"/>
    <property type="evidence" value="ECO:0007669"/>
    <property type="project" value="UniProtKB-KW"/>
</dbReference>
<sequence>MFNNKDFFDSLSFSVKINIATGDINSTLIACGIGTVNLTCNNKIIRLENCLFIPKLKCNLISLLELFKNQLVIHRQGSKFKLESNNEIILDGNIVDRLMYINYNLPKSLLTTNNKESDIWHNRLGHPGISVLKSMGLPTDIQNCLVCQINRSHKLPYSNHFEEAKFPLDCLHLDLVGPISPTSLSGCSYILTMIDQATGFKMIRFLKRKSEAFQHFLSAKRLMQNKQDRKLKKLVSDRGETPQHNGYAERANRTILEKARCLINPTNLPKTFWAEAINTAVFLSNLSPTVSQNNKSPHLLWYNTPGKINRLKTFGCRAVIFNHHKHRDWKLAPPGSEGIFLGYENENTSYRILRLHDSKIIITRNATFNEKIFPRINSGSNTAPEETKWAFLTSNTELINEDGNEHLTEEMEGIEEFPTSESLGVSVMEDEVLSDDLNGNSSEIPNQSRIKIIGPRHPTLITSKIDQLNVLPYSRRGNALFSASIEIP</sequence>
<feature type="domain" description="Retrovirus-related Pol polyprotein from transposon TNT 1-94-like beta-barrel" evidence="17">
    <location>
        <begin position="1"/>
        <end position="69"/>
    </location>
</feature>
<keyword evidence="6" id="KW-0479">Metal-binding</keyword>
<dbReference type="Gene3D" id="3.30.420.10">
    <property type="entry name" value="Ribonuclease H-like superfamily/Ribonuclease H"/>
    <property type="match status" value="2"/>
</dbReference>
<evidence type="ECO:0000256" key="4">
    <source>
        <dbReference type="ARBA" id="ARBA00022695"/>
    </source>
</evidence>